<proteinExistence type="predicted"/>
<dbReference type="InterPro" id="IPR057019">
    <property type="entry name" value="F54D1_6-like_Ig-like_2"/>
</dbReference>
<feature type="domain" description="AMOP" evidence="1">
    <location>
        <begin position="108"/>
        <end position="171"/>
    </location>
</feature>
<dbReference type="AlphaFoldDB" id="A0A183DJI4"/>
<dbReference type="InterPro" id="IPR005533">
    <property type="entry name" value="AMOP_dom"/>
</dbReference>
<dbReference type="PROSITE" id="PS50856">
    <property type="entry name" value="AMOP"/>
    <property type="match status" value="1"/>
</dbReference>
<dbReference type="Pfam" id="PF24464">
    <property type="entry name" value="Ig_F54D1_6_2"/>
    <property type="match status" value="1"/>
</dbReference>
<reference evidence="2" key="1">
    <citation type="submission" date="2016-06" db="UniProtKB">
        <authorList>
            <consortium name="WormBaseParasite"/>
        </authorList>
    </citation>
    <scope>IDENTIFICATION</scope>
</reference>
<name>A0A183DJI4_9BILA</name>
<evidence type="ECO:0000313" key="2">
    <source>
        <dbReference type="WBParaSite" id="GPUH_0000888501-mRNA-1"/>
    </source>
</evidence>
<protein>
    <submittedName>
        <fullName evidence="2">AMOP domain-containing protein</fullName>
    </submittedName>
</protein>
<organism evidence="2">
    <name type="scientific">Gongylonema pulchrum</name>
    <dbReference type="NCBI Taxonomy" id="637853"/>
    <lineage>
        <taxon>Eukaryota</taxon>
        <taxon>Metazoa</taxon>
        <taxon>Ecdysozoa</taxon>
        <taxon>Nematoda</taxon>
        <taxon>Chromadorea</taxon>
        <taxon>Rhabditida</taxon>
        <taxon>Spirurina</taxon>
        <taxon>Spiruromorpha</taxon>
        <taxon>Spiruroidea</taxon>
        <taxon>Gongylonematidae</taxon>
        <taxon>Gongylonema</taxon>
    </lineage>
</organism>
<dbReference type="WBParaSite" id="GPUH_0000888501-mRNA-1">
    <property type="protein sequence ID" value="GPUH_0000888501-mRNA-1"/>
    <property type="gene ID" value="GPUH_0000888501"/>
</dbReference>
<dbReference type="Pfam" id="PF03782">
    <property type="entry name" value="AMOP"/>
    <property type="match status" value="1"/>
</dbReference>
<evidence type="ECO:0000259" key="1">
    <source>
        <dbReference type="PROSITE" id="PS50856"/>
    </source>
</evidence>
<sequence length="171" mass="20059">LCRLATYANKNTMEYRWKPQEERINLYQVERWYLTDWERTNLLYTFRFGYLKLAPITANEDVSHHLSDLPSGLVSAPISIHWLWTINNPQYASTSYSQQDAEARKQFVSQKASEMCHDWYEEDGAQYNFIRDTETNASCPCVESQARVDLGRFMPHPRCSQVTHSNITDPI</sequence>
<accession>A0A183DJI4</accession>